<dbReference type="InterPro" id="IPR050491">
    <property type="entry name" value="AmpC-like"/>
</dbReference>
<protein>
    <submittedName>
        <fullName evidence="3">CubicO group peptidase, beta-lactamase class C family</fullName>
    </submittedName>
</protein>
<dbReference type="SUPFAM" id="SSF56601">
    <property type="entry name" value="beta-lactamase/transpeptidase-like"/>
    <property type="match status" value="1"/>
</dbReference>
<gene>
    <name evidence="3" type="ORF">SAMN05421834_101142</name>
</gene>
<dbReference type="STRING" id="56779.SAMN05421834_101142"/>
<dbReference type="RefSeq" id="WP_076543443.1">
    <property type="nucleotide sequence ID" value="NZ_FTNC01000001.1"/>
</dbReference>
<dbReference type="OrthoDB" id="9797709at2"/>
<keyword evidence="1" id="KW-0472">Membrane</keyword>
<feature type="transmembrane region" description="Helical" evidence="1">
    <location>
        <begin position="405"/>
        <end position="429"/>
    </location>
</feature>
<reference evidence="4" key="1">
    <citation type="submission" date="2017-01" db="EMBL/GenBank/DDBJ databases">
        <authorList>
            <person name="Varghese N."/>
            <person name="Submissions S."/>
        </authorList>
    </citation>
    <scope>NUCLEOTIDE SEQUENCE [LARGE SCALE GENOMIC DNA]</scope>
    <source>
        <strain evidence="4">ATCC 700103</strain>
    </source>
</reference>
<organism evidence="3 4">
    <name type="scientific">Halanaerobium kushneri</name>
    <dbReference type="NCBI Taxonomy" id="56779"/>
    <lineage>
        <taxon>Bacteria</taxon>
        <taxon>Bacillati</taxon>
        <taxon>Bacillota</taxon>
        <taxon>Clostridia</taxon>
        <taxon>Halanaerobiales</taxon>
        <taxon>Halanaerobiaceae</taxon>
        <taxon>Halanaerobium</taxon>
    </lineage>
</organism>
<keyword evidence="1" id="KW-0812">Transmembrane</keyword>
<keyword evidence="4" id="KW-1185">Reference proteome</keyword>
<keyword evidence="1" id="KW-1133">Transmembrane helix</keyword>
<dbReference type="PANTHER" id="PTHR46825">
    <property type="entry name" value="D-ALANYL-D-ALANINE-CARBOXYPEPTIDASE/ENDOPEPTIDASE AMPH"/>
    <property type="match status" value="1"/>
</dbReference>
<dbReference type="EMBL" id="FTNC01000001">
    <property type="protein sequence ID" value="SIQ05474.1"/>
    <property type="molecule type" value="Genomic_DNA"/>
</dbReference>
<proteinExistence type="predicted"/>
<evidence type="ECO:0000256" key="1">
    <source>
        <dbReference type="SAM" id="Phobius"/>
    </source>
</evidence>
<dbReference type="InterPro" id="IPR001466">
    <property type="entry name" value="Beta-lactam-related"/>
</dbReference>
<accession>A0A1N6PM60</accession>
<dbReference type="Pfam" id="PF00144">
    <property type="entry name" value="Beta-lactamase"/>
    <property type="match status" value="1"/>
</dbReference>
<dbReference type="PANTHER" id="PTHR46825:SF12">
    <property type="entry name" value="PENICILLIN-BINDING PROTEIN 4"/>
    <property type="match status" value="1"/>
</dbReference>
<dbReference type="Proteomes" id="UP000185669">
    <property type="component" value="Unassembled WGS sequence"/>
</dbReference>
<feature type="transmembrane region" description="Helical" evidence="1">
    <location>
        <begin position="481"/>
        <end position="501"/>
    </location>
</feature>
<feature type="domain" description="Beta-lactamase-related" evidence="2">
    <location>
        <begin position="53"/>
        <end position="374"/>
    </location>
</feature>
<evidence type="ECO:0000259" key="2">
    <source>
        <dbReference type="Pfam" id="PF00144"/>
    </source>
</evidence>
<evidence type="ECO:0000313" key="4">
    <source>
        <dbReference type="Proteomes" id="UP000185669"/>
    </source>
</evidence>
<feature type="transmembrane region" description="Helical" evidence="1">
    <location>
        <begin position="441"/>
        <end position="461"/>
    </location>
</feature>
<dbReference type="Gene3D" id="3.40.710.10">
    <property type="entry name" value="DD-peptidase/beta-lactamase superfamily"/>
    <property type="match status" value="1"/>
</dbReference>
<dbReference type="AlphaFoldDB" id="A0A1N6PM60"/>
<sequence length="504" mass="57175">MKYNFINKVKKEKFRIIIIALITAVLLFSAAKIYPDGSINEDQSLDEFINDLDSRISILMKDYQIPGLNIALIKEGNLSWIKAYGYADLSENREMTTDTYCRVESISKSVTAWGIMKLVEEEKLALDEPVEKYIKNWKFPDSNFEHQKITAEQLLSHTAGLPLGTIGEDALYHPEEDIPSLRDALSSEVIPFQETAKSFYYSDTGYNLLELLIEEITEQNFAEYMRKEILLPLGMNNSSYSWSKEWKPEVPNGYDVNGKAVPVYTYSMKASGNLYSTVEDTAKFVIAGLNSSFNNNQLLKSESLEKMYKPAVKDIPGYYGIVFESYGLGHYLEWFKNGMKSVSHGGQGTGWMSHFQSVPETGDGIIILTNSQRSWPAFAYILRAWTSWSGLSAAGMEIIITGQKLLWGITALLIFISLWKLSLIIEGLISSRQNFSPKKKISKIILISKLALSLLIIFIVLYAVNMEYQPLYSIFPIASHWFFYSLLSVGVLIMLQLLFSVQRN</sequence>
<evidence type="ECO:0000313" key="3">
    <source>
        <dbReference type="EMBL" id="SIQ05474.1"/>
    </source>
</evidence>
<dbReference type="InterPro" id="IPR012338">
    <property type="entry name" value="Beta-lactam/transpept-like"/>
</dbReference>
<name>A0A1N6PM60_9FIRM</name>